<dbReference type="EMBL" id="QWDC01000002">
    <property type="protein sequence ID" value="RFZ92827.1"/>
    <property type="molecule type" value="Genomic_DNA"/>
</dbReference>
<gene>
    <name evidence="1" type="ORF">D0C36_15645</name>
</gene>
<dbReference type="Proteomes" id="UP000264217">
    <property type="component" value="Unassembled WGS sequence"/>
</dbReference>
<reference evidence="1 2" key="1">
    <citation type="submission" date="2018-08" db="EMBL/GenBank/DDBJ databases">
        <title>Mucilaginibacter sp. MYSH2.</title>
        <authorList>
            <person name="Seo T."/>
        </authorList>
    </citation>
    <scope>NUCLEOTIDE SEQUENCE [LARGE SCALE GENOMIC DNA]</scope>
    <source>
        <strain evidence="1 2">MYSH2</strain>
    </source>
</reference>
<evidence type="ECO:0000313" key="2">
    <source>
        <dbReference type="Proteomes" id="UP000264217"/>
    </source>
</evidence>
<dbReference type="AlphaFoldDB" id="A0A372NW24"/>
<evidence type="ECO:0000313" key="1">
    <source>
        <dbReference type="EMBL" id="RFZ92827.1"/>
    </source>
</evidence>
<accession>A0A372NW24</accession>
<sequence length="104" mass="12356">MMRWKYLGIGLAVIFFCCMDLKLMVDKRKAYIWDINGPIEAVYYYKKSIAHFTVKGKEYESFHLIWRSNMKFDVGDTIIKKHNSYLIKLIKKNTTDTLSFGNEE</sequence>
<name>A0A372NW24_9SPHI</name>
<keyword evidence="2" id="KW-1185">Reference proteome</keyword>
<proteinExistence type="predicted"/>
<organism evidence="1 2">
    <name type="scientific">Mucilaginibacter conchicola</name>
    <dbReference type="NCBI Taxonomy" id="2303333"/>
    <lineage>
        <taxon>Bacteria</taxon>
        <taxon>Pseudomonadati</taxon>
        <taxon>Bacteroidota</taxon>
        <taxon>Sphingobacteriia</taxon>
        <taxon>Sphingobacteriales</taxon>
        <taxon>Sphingobacteriaceae</taxon>
        <taxon>Mucilaginibacter</taxon>
    </lineage>
</organism>
<protein>
    <submittedName>
        <fullName evidence="1">Uncharacterized protein</fullName>
    </submittedName>
</protein>
<comment type="caution">
    <text evidence="1">The sequence shown here is derived from an EMBL/GenBank/DDBJ whole genome shotgun (WGS) entry which is preliminary data.</text>
</comment>